<dbReference type="InterPro" id="IPR009839">
    <property type="entry name" value="SseB_N"/>
</dbReference>
<protein>
    <recommendedName>
        <fullName evidence="2">SseB protein N-terminal domain-containing protein</fullName>
    </recommendedName>
</protein>
<dbReference type="OrthoDB" id="7831317at2"/>
<feature type="region of interest" description="Disordered" evidence="1">
    <location>
        <begin position="240"/>
        <end position="260"/>
    </location>
</feature>
<dbReference type="AlphaFoldDB" id="A0A4R2RE74"/>
<keyword evidence="4" id="KW-1185">Reference proteome</keyword>
<name>A0A4R2RE74_9RHOB</name>
<gene>
    <name evidence="3" type="ORF">EV663_10835</name>
</gene>
<dbReference type="EMBL" id="SLXU01000008">
    <property type="protein sequence ID" value="TCP60678.1"/>
    <property type="molecule type" value="Genomic_DNA"/>
</dbReference>
<dbReference type="RefSeq" id="WP_132951565.1">
    <property type="nucleotide sequence ID" value="NZ_SLXU01000008.1"/>
</dbReference>
<accession>A0A4R2RE74</accession>
<dbReference type="Pfam" id="PF07179">
    <property type="entry name" value="SseB"/>
    <property type="match status" value="1"/>
</dbReference>
<evidence type="ECO:0000313" key="4">
    <source>
        <dbReference type="Proteomes" id="UP000295050"/>
    </source>
</evidence>
<evidence type="ECO:0000259" key="2">
    <source>
        <dbReference type="Pfam" id="PF07179"/>
    </source>
</evidence>
<sequence length="260" mass="27417">MTEQTPLDRAHAAMAAAPDDPAPRLRYYGRLAASELFLLLECEAEGDRIRPRIFAPDETGPVVLAFDRDSRLVDFTVTASPYAALPGRALAPMLAAQGLGLGVNLGTAQAEILPAEAVAWWADTLAVPAPAPARLVPRSLCPPADLPPDLLCALDTCLAAMGGLVQAAWLTGTRFDQGGQGLLLILVGPAPGAEETLARGVAEALRFSGLDDGRLDIAFRPAGDRLLDLIARVGVRIDPPDHDPVSPVPLRDPDAPPRLR</sequence>
<dbReference type="Proteomes" id="UP000295050">
    <property type="component" value="Unassembled WGS sequence"/>
</dbReference>
<evidence type="ECO:0000313" key="3">
    <source>
        <dbReference type="EMBL" id="TCP60678.1"/>
    </source>
</evidence>
<reference evidence="3 4" key="1">
    <citation type="submission" date="2019-03" db="EMBL/GenBank/DDBJ databases">
        <title>Genomic Encyclopedia of Type Strains, Phase IV (KMG-IV): sequencing the most valuable type-strain genomes for metagenomic binning, comparative biology and taxonomic classification.</title>
        <authorList>
            <person name="Goeker M."/>
        </authorList>
    </citation>
    <scope>NUCLEOTIDE SEQUENCE [LARGE SCALE GENOMIC DNA]</scope>
    <source>
        <strain evidence="3 4">DSM 24766</strain>
    </source>
</reference>
<comment type="caution">
    <text evidence="3">The sequence shown here is derived from an EMBL/GenBank/DDBJ whole genome shotgun (WGS) entry which is preliminary data.</text>
</comment>
<feature type="domain" description="SseB protein N-terminal" evidence="2">
    <location>
        <begin position="12"/>
        <end position="120"/>
    </location>
</feature>
<proteinExistence type="predicted"/>
<organism evidence="3 4">
    <name type="scientific">Rhodovulum bhavnagarense</name>
    <dbReference type="NCBI Taxonomy" id="992286"/>
    <lineage>
        <taxon>Bacteria</taxon>
        <taxon>Pseudomonadati</taxon>
        <taxon>Pseudomonadota</taxon>
        <taxon>Alphaproteobacteria</taxon>
        <taxon>Rhodobacterales</taxon>
        <taxon>Paracoccaceae</taxon>
        <taxon>Rhodovulum</taxon>
    </lineage>
</organism>
<evidence type="ECO:0000256" key="1">
    <source>
        <dbReference type="SAM" id="MobiDB-lite"/>
    </source>
</evidence>
<feature type="compositionally biased region" description="Basic and acidic residues" evidence="1">
    <location>
        <begin position="251"/>
        <end position="260"/>
    </location>
</feature>